<organism evidence="1 2">
    <name type="scientific">Agrobacterium rosae</name>
    <dbReference type="NCBI Taxonomy" id="1972867"/>
    <lineage>
        <taxon>Bacteria</taxon>
        <taxon>Pseudomonadati</taxon>
        <taxon>Pseudomonadota</taxon>
        <taxon>Alphaproteobacteria</taxon>
        <taxon>Hyphomicrobiales</taxon>
        <taxon>Rhizobiaceae</taxon>
        <taxon>Rhizobium/Agrobacterium group</taxon>
        <taxon>Agrobacterium</taxon>
    </lineage>
</organism>
<reference evidence="2" key="1">
    <citation type="submission" date="2016-10" db="EMBL/GenBank/DDBJ databases">
        <authorList>
            <person name="Wibberg D."/>
        </authorList>
    </citation>
    <scope>NUCLEOTIDE SEQUENCE [LARGE SCALE GENOMIC DNA]</scope>
</reference>
<proteinExistence type="predicted"/>
<evidence type="ECO:0000313" key="2">
    <source>
        <dbReference type="Proteomes" id="UP000187891"/>
    </source>
</evidence>
<dbReference type="STRING" id="1907666.DSM25559_4528"/>
<dbReference type="Proteomes" id="UP000187891">
    <property type="component" value="Unassembled WGS sequence"/>
</dbReference>
<dbReference type="AlphaFoldDB" id="A0A1R3U0U7"/>
<accession>A0A1R3U0U7</accession>
<sequence length="172" mass="18903">MRNSISAGPKEKPPARVFQQYRRIAAKAAFGPDRTVKLLSQMGHGSMLDMLRYFIILAAATSVQPASASETKTVLQPAPLEYLCAEQDHIVAIWQNQNVIWAVELERKPPTLTVNRRQWLGIAANHQSSIALASYCRLGAVDGAAEMQVVDTGGSLFGVVREGKWKNRLTGE</sequence>
<protein>
    <submittedName>
        <fullName evidence="1">Uncharacterized protein</fullName>
    </submittedName>
</protein>
<name>A0A1R3U0U7_9HYPH</name>
<evidence type="ECO:0000313" key="1">
    <source>
        <dbReference type="EMBL" id="SCX34633.1"/>
    </source>
</evidence>
<dbReference type="EMBL" id="FMUE01000016">
    <property type="protein sequence ID" value="SCX34633.1"/>
    <property type="molecule type" value="Genomic_DNA"/>
</dbReference>
<gene>
    <name evidence="1" type="ORF">DSM25559_4528</name>
</gene>